<name>A0A0K2SI54_LIMPI</name>
<dbReference type="KEGG" id="lpil:LIP_0908"/>
<dbReference type="EMBL" id="AP014924">
    <property type="protein sequence ID" value="BAS26765.1"/>
    <property type="molecule type" value="Genomic_DNA"/>
</dbReference>
<keyword evidence="2" id="KW-1185">Reference proteome</keyword>
<gene>
    <name evidence="1" type="ORF">LIP_0908</name>
</gene>
<reference evidence="2" key="2">
    <citation type="journal article" date="2016" name="Int. J. Syst. Evol. Microbiol.">
        <title>Complete genome sequence and cell structure of Limnochorda pilosa, a Gram-negative spore-former within the phylum Firmicutes.</title>
        <authorList>
            <person name="Watanabe M."/>
            <person name="Kojima H."/>
            <person name="Fukui M."/>
        </authorList>
    </citation>
    <scope>NUCLEOTIDE SEQUENCE [LARGE SCALE GENOMIC DNA]</scope>
    <source>
        <strain evidence="2">HC45</strain>
    </source>
</reference>
<evidence type="ECO:0000313" key="2">
    <source>
        <dbReference type="Proteomes" id="UP000065807"/>
    </source>
</evidence>
<protein>
    <submittedName>
        <fullName evidence="1">Uncharacterized protein</fullName>
    </submittedName>
</protein>
<accession>A0A0K2SI54</accession>
<proteinExistence type="predicted"/>
<dbReference type="Proteomes" id="UP000065807">
    <property type="component" value="Chromosome"/>
</dbReference>
<sequence>MLFEWICYGTGMATPGSDGAHHPSVGLSSCGVPYESVAARDGRKPARRRDRYQTKIGSIVIRCYEFDRMVAFWERALNYVA</sequence>
<dbReference type="AlphaFoldDB" id="A0A0K2SI54"/>
<reference evidence="2" key="1">
    <citation type="submission" date="2015-07" db="EMBL/GenBank/DDBJ databases">
        <title>Complete genome sequence and phylogenetic analysis of Limnochorda pilosa.</title>
        <authorList>
            <person name="Watanabe M."/>
            <person name="Kojima H."/>
            <person name="Fukui M."/>
        </authorList>
    </citation>
    <scope>NUCLEOTIDE SEQUENCE [LARGE SCALE GENOMIC DNA]</scope>
    <source>
        <strain evidence="2">HC45</strain>
    </source>
</reference>
<organism evidence="1 2">
    <name type="scientific">Limnochorda pilosa</name>
    <dbReference type="NCBI Taxonomy" id="1555112"/>
    <lineage>
        <taxon>Bacteria</taxon>
        <taxon>Bacillati</taxon>
        <taxon>Bacillota</taxon>
        <taxon>Limnochordia</taxon>
        <taxon>Limnochordales</taxon>
        <taxon>Limnochordaceae</taxon>
        <taxon>Limnochorda</taxon>
    </lineage>
</organism>
<evidence type="ECO:0000313" key="1">
    <source>
        <dbReference type="EMBL" id="BAS26765.1"/>
    </source>
</evidence>